<proteinExistence type="predicted"/>
<gene>
    <name evidence="2" type="ORF">SAMN00768000_3072</name>
</gene>
<feature type="chain" id="PRO_5010697882" evidence="1">
    <location>
        <begin position="27"/>
        <end position="225"/>
    </location>
</feature>
<name>A0A1W1WKW7_SULTA</name>
<dbReference type="EMBL" id="FWWY01000001">
    <property type="protein sequence ID" value="SMC06875.1"/>
    <property type="molecule type" value="Genomic_DNA"/>
</dbReference>
<evidence type="ECO:0000256" key="1">
    <source>
        <dbReference type="SAM" id="SignalP"/>
    </source>
</evidence>
<sequence length="225" mass="24563">MSWITKSFSVVSIAAISSLLGPSTFAASAPPIVLVAPKTPTTPANIPIQQQVMQEIHANTQQWQSLPRGLQQALLRFQQKNHNITTFHMVTKFFNAKNQAVGKPISGFISDPKAYSGLLWVAITMYGDALDGDFAWTGTSNDTLDAKLVVQGQVFRPNGTIAFDEQKEETLFPWSNNPLTVETSNLNVGCGGYVVQDGYAEIKSDLAGNSWQVDDSQSYFVPCES</sequence>
<organism evidence="2 3">
    <name type="scientific">Sulfobacillus thermosulfidooxidans (strain DSM 9293 / VKM B-1269 / AT-1)</name>
    <dbReference type="NCBI Taxonomy" id="929705"/>
    <lineage>
        <taxon>Bacteria</taxon>
        <taxon>Bacillati</taxon>
        <taxon>Bacillota</taxon>
        <taxon>Clostridia</taxon>
        <taxon>Eubacteriales</taxon>
        <taxon>Clostridiales Family XVII. Incertae Sedis</taxon>
        <taxon>Sulfobacillus</taxon>
    </lineage>
</organism>
<dbReference type="RefSeq" id="WP_020373503.1">
    <property type="nucleotide sequence ID" value="NZ_FWWY01000001.1"/>
</dbReference>
<dbReference type="Proteomes" id="UP000192660">
    <property type="component" value="Unassembled WGS sequence"/>
</dbReference>
<keyword evidence="1" id="KW-0732">Signal</keyword>
<keyword evidence="3" id="KW-1185">Reference proteome</keyword>
<accession>A0A1W1WKW7</accession>
<dbReference type="AlphaFoldDB" id="A0A1W1WKW7"/>
<reference evidence="3" key="1">
    <citation type="submission" date="2017-04" db="EMBL/GenBank/DDBJ databases">
        <authorList>
            <person name="Varghese N."/>
            <person name="Submissions S."/>
        </authorList>
    </citation>
    <scope>NUCLEOTIDE SEQUENCE [LARGE SCALE GENOMIC DNA]</scope>
    <source>
        <strain evidence="3">DSM 9293</strain>
    </source>
</reference>
<evidence type="ECO:0000313" key="3">
    <source>
        <dbReference type="Proteomes" id="UP000192660"/>
    </source>
</evidence>
<protein>
    <submittedName>
        <fullName evidence="2">Uncharacterized protein</fullName>
    </submittedName>
</protein>
<evidence type="ECO:0000313" key="2">
    <source>
        <dbReference type="EMBL" id="SMC06875.1"/>
    </source>
</evidence>
<feature type="signal peptide" evidence="1">
    <location>
        <begin position="1"/>
        <end position="26"/>
    </location>
</feature>